<dbReference type="EMBL" id="CP001720">
    <property type="protein sequence ID" value="ACV61994.1"/>
    <property type="molecule type" value="Genomic_DNA"/>
</dbReference>
<dbReference type="RefSeq" id="WP_015756709.1">
    <property type="nucleotide sequence ID" value="NC_013216.1"/>
</dbReference>
<sequence>MNKDSKEILVENTGNGLGTIRISDEVVKIIAGLAATEVSGVVGMSGGIVGGIAEKLGRKNLSTGVKVQVGEKEAAVDLSVIVEYGIQIHDVAVQIQNNVKNAIERMTGLKVVEVNIGIQGVSFSHAEEKE</sequence>
<dbReference type="KEGG" id="dae:Dtox_1108"/>
<gene>
    <name evidence="2" type="ordered locus">Dtox_1108</name>
</gene>
<dbReference type="STRING" id="485916.Dtox_1108"/>
<dbReference type="Proteomes" id="UP000002217">
    <property type="component" value="Chromosome"/>
</dbReference>
<evidence type="ECO:0000313" key="2">
    <source>
        <dbReference type="EMBL" id="ACV61994.1"/>
    </source>
</evidence>
<dbReference type="PANTHER" id="PTHR34297">
    <property type="entry name" value="HYPOTHETICAL CYTOSOLIC PROTEIN-RELATED"/>
    <property type="match status" value="1"/>
</dbReference>
<dbReference type="PANTHER" id="PTHR34297:SF2">
    <property type="entry name" value="ASP23_GLS24 FAMILY ENVELOPE STRESS RESPONSE PROTEIN"/>
    <property type="match status" value="1"/>
</dbReference>
<dbReference type="HOGENOM" id="CLU_113198_4_2_9"/>
<evidence type="ECO:0000256" key="1">
    <source>
        <dbReference type="ARBA" id="ARBA00005721"/>
    </source>
</evidence>
<protein>
    <recommendedName>
        <fullName evidence="4">Asp23 family protein</fullName>
    </recommendedName>
</protein>
<accession>C8W4C6</accession>
<dbReference type="AlphaFoldDB" id="C8W4C6"/>
<dbReference type="InterPro" id="IPR005531">
    <property type="entry name" value="Asp23"/>
</dbReference>
<name>C8W4C6_DESAS</name>
<comment type="similarity">
    <text evidence="1">Belongs to the asp23 family.</text>
</comment>
<keyword evidence="3" id="KW-1185">Reference proteome</keyword>
<dbReference type="OrthoDB" id="9793465at2"/>
<dbReference type="eggNOG" id="COG1302">
    <property type="taxonomic scope" value="Bacteria"/>
</dbReference>
<organism evidence="2 3">
    <name type="scientific">Desulfofarcimen acetoxidans (strain ATCC 49208 / DSM 771 / KCTC 5769 / VKM B-1644 / 5575)</name>
    <name type="common">Desulfotomaculum acetoxidans</name>
    <dbReference type="NCBI Taxonomy" id="485916"/>
    <lineage>
        <taxon>Bacteria</taxon>
        <taxon>Bacillati</taxon>
        <taxon>Bacillota</taxon>
        <taxon>Clostridia</taxon>
        <taxon>Eubacteriales</taxon>
        <taxon>Peptococcaceae</taxon>
        <taxon>Desulfofarcimen</taxon>
    </lineage>
</organism>
<evidence type="ECO:0000313" key="3">
    <source>
        <dbReference type="Proteomes" id="UP000002217"/>
    </source>
</evidence>
<dbReference type="Pfam" id="PF03780">
    <property type="entry name" value="Asp23"/>
    <property type="match status" value="1"/>
</dbReference>
<proteinExistence type="inferred from homology"/>
<evidence type="ECO:0008006" key="4">
    <source>
        <dbReference type="Google" id="ProtNLM"/>
    </source>
</evidence>
<reference evidence="2 3" key="1">
    <citation type="journal article" date="2009" name="Stand. Genomic Sci.">
        <title>Complete genome sequence of Desulfotomaculum acetoxidans type strain (5575).</title>
        <authorList>
            <person name="Spring S."/>
            <person name="Lapidus A."/>
            <person name="Schroder M."/>
            <person name="Gleim D."/>
            <person name="Sims D."/>
            <person name="Meincke L."/>
            <person name="Glavina Del Rio T."/>
            <person name="Tice H."/>
            <person name="Copeland A."/>
            <person name="Cheng J.F."/>
            <person name="Lucas S."/>
            <person name="Chen F."/>
            <person name="Nolan M."/>
            <person name="Bruce D."/>
            <person name="Goodwin L."/>
            <person name="Pitluck S."/>
            <person name="Ivanova N."/>
            <person name="Mavromatis K."/>
            <person name="Mikhailova N."/>
            <person name="Pati A."/>
            <person name="Chen A."/>
            <person name="Palaniappan K."/>
            <person name="Land M."/>
            <person name="Hauser L."/>
            <person name="Chang Y.J."/>
            <person name="Jeffries C.D."/>
            <person name="Chain P."/>
            <person name="Saunders E."/>
            <person name="Brettin T."/>
            <person name="Detter J.C."/>
            <person name="Goker M."/>
            <person name="Bristow J."/>
            <person name="Eisen J.A."/>
            <person name="Markowitz V."/>
            <person name="Hugenholtz P."/>
            <person name="Kyrpides N.C."/>
            <person name="Klenk H.P."/>
            <person name="Han C."/>
        </authorList>
    </citation>
    <scope>NUCLEOTIDE SEQUENCE [LARGE SCALE GENOMIC DNA]</scope>
    <source>
        <strain evidence="3">ATCC 49208 / DSM 771 / VKM B-1644</strain>
    </source>
</reference>